<dbReference type="Ensembl" id="ENSHCOT00000000855.1">
    <property type="protein sequence ID" value="ENSHCOP00000022525.1"/>
    <property type="gene ID" value="ENSHCOG00000010293.1"/>
</dbReference>
<dbReference type="Proteomes" id="UP000264820">
    <property type="component" value="Unplaced"/>
</dbReference>
<reference evidence="2" key="2">
    <citation type="submission" date="2025-09" db="UniProtKB">
        <authorList>
            <consortium name="Ensembl"/>
        </authorList>
    </citation>
    <scope>IDENTIFICATION</scope>
</reference>
<dbReference type="GeneTree" id="ENSGT00940000180732"/>
<evidence type="ECO:0000313" key="3">
    <source>
        <dbReference type="Proteomes" id="UP000264820"/>
    </source>
</evidence>
<evidence type="ECO:0000313" key="2">
    <source>
        <dbReference type="Ensembl" id="ENSHCOP00000022525.1"/>
    </source>
</evidence>
<dbReference type="STRING" id="109280.ENSHCOP00000022525"/>
<accession>A0A3Q2YUD6</accession>
<name>A0A3Q2YUD6_HIPCM</name>
<protein>
    <submittedName>
        <fullName evidence="2">Uncharacterized protein</fullName>
    </submittedName>
</protein>
<sequence>MRGSPKSERTSKMEPREAVKPWTQNRSTLLLVGGAAAAVAVALGVGYKYLRKSETHVRVGVVSQLLVHPLKSGKAASVPFADRCHPPWADG</sequence>
<keyword evidence="3" id="KW-1185">Reference proteome</keyword>
<reference evidence="2" key="1">
    <citation type="submission" date="2025-08" db="UniProtKB">
        <authorList>
            <consortium name="Ensembl"/>
        </authorList>
    </citation>
    <scope>IDENTIFICATION</scope>
</reference>
<feature type="compositionally biased region" description="Basic and acidic residues" evidence="1">
    <location>
        <begin position="1"/>
        <end position="19"/>
    </location>
</feature>
<dbReference type="AlphaFoldDB" id="A0A3Q2YUD6"/>
<proteinExistence type="predicted"/>
<evidence type="ECO:0000256" key="1">
    <source>
        <dbReference type="SAM" id="MobiDB-lite"/>
    </source>
</evidence>
<feature type="region of interest" description="Disordered" evidence="1">
    <location>
        <begin position="1"/>
        <end position="20"/>
    </location>
</feature>
<organism evidence="2 3">
    <name type="scientific">Hippocampus comes</name>
    <name type="common">Tiger tail seahorse</name>
    <dbReference type="NCBI Taxonomy" id="109280"/>
    <lineage>
        <taxon>Eukaryota</taxon>
        <taxon>Metazoa</taxon>
        <taxon>Chordata</taxon>
        <taxon>Craniata</taxon>
        <taxon>Vertebrata</taxon>
        <taxon>Euteleostomi</taxon>
        <taxon>Actinopterygii</taxon>
        <taxon>Neopterygii</taxon>
        <taxon>Teleostei</taxon>
        <taxon>Neoteleostei</taxon>
        <taxon>Acanthomorphata</taxon>
        <taxon>Syngnathiaria</taxon>
        <taxon>Syngnathiformes</taxon>
        <taxon>Syngnathoidei</taxon>
        <taxon>Syngnathidae</taxon>
        <taxon>Hippocampus</taxon>
    </lineage>
</organism>